<dbReference type="Gene3D" id="3.40.50.10600">
    <property type="entry name" value="SpoIIaa-like domains"/>
    <property type="match status" value="1"/>
</dbReference>
<dbReference type="SUPFAM" id="SSF52091">
    <property type="entry name" value="SpoIIaa-like"/>
    <property type="match status" value="1"/>
</dbReference>
<evidence type="ECO:0000313" key="1">
    <source>
        <dbReference type="EMBL" id="SMY06938.1"/>
    </source>
</evidence>
<gene>
    <name evidence="1" type="ORF">LOM8899_01068</name>
</gene>
<evidence type="ECO:0008006" key="3">
    <source>
        <dbReference type="Google" id="ProtNLM"/>
    </source>
</evidence>
<accession>A0A238LBD1</accession>
<evidence type="ECO:0000313" key="2">
    <source>
        <dbReference type="Proteomes" id="UP000201613"/>
    </source>
</evidence>
<name>A0A238LBD1_9RHOB</name>
<protein>
    <recommendedName>
        <fullName evidence="3">STAS/SEC14 domain-containing protein</fullName>
    </recommendedName>
</protein>
<dbReference type="AlphaFoldDB" id="A0A238LBD1"/>
<dbReference type="InterPro" id="IPR021866">
    <property type="entry name" value="SpoIIAA-like"/>
</dbReference>
<organism evidence="1 2">
    <name type="scientific">Flavimaricola marinus</name>
    <dbReference type="NCBI Taxonomy" id="1819565"/>
    <lineage>
        <taxon>Bacteria</taxon>
        <taxon>Pseudomonadati</taxon>
        <taxon>Pseudomonadota</taxon>
        <taxon>Alphaproteobacteria</taxon>
        <taxon>Rhodobacterales</taxon>
        <taxon>Paracoccaceae</taxon>
        <taxon>Flavimaricola</taxon>
    </lineage>
</organism>
<keyword evidence="2" id="KW-1185">Reference proteome</keyword>
<dbReference type="EMBL" id="FXZK01000001">
    <property type="protein sequence ID" value="SMY06938.1"/>
    <property type="molecule type" value="Genomic_DNA"/>
</dbReference>
<dbReference type="Proteomes" id="UP000201613">
    <property type="component" value="Unassembled WGS sequence"/>
</dbReference>
<dbReference type="RefSeq" id="WP_093991436.1">
    <property type="nucleotide sequence ID" value="NZ_FXZK01000001.1"/>
</dbReference>
<dbReference type="InterPro" id="IPR038396">
    <property type="entry name" value="SpoIIAA-like_sf"/>
</dbReference>
<sequence length="141" mass="15345">MAFSFGPIQQIKTDVPTVYAFKVTGRMTDDASEALAKVMNIAFDQHKKVNLLLDLSGFTGSDWDSLFDDDVIESRFRALKHVSRYAVVGAPERANRMIGFLDKIIPVDARAFSVSETGDAWTFVGARPVDEATGAAAMPAA</sequence>
<dbReference type="Pfam" id="PF11964">
    <property type="entry name" value="SpoIIAA-like"/>
    <property type="match status" value="1"/>
</dbReference>
<dbReference type="InterPro" id="IPR036513">
    <property type="entry name" value="STAS_dom_sf"/>
</dbReference>
<reference evidence="1 2" key="1">
    <citation type="submission" date="2017-05" db="EMBL/GenBank/DDBJ databases">
        <authorList>
            <person name="Song R."/>
            <person name="Chenine A.L."/>
            <person name="Ruprecht R.M."/>
        </authorList>
    </citation>
    <scope>NUCLEOTIDE SEQUENCE [LARGE SCALE GENOMIC DNA]</scope>
    <source>
        <strain evidence="1 2">CECT 8899</strain>
    </source>
</reference>
<dbReference type="OrthoDB" id="5457369at2"/>
<proteinExistence type="predicted"/>